<accession>A0A841HGD9</accession>
<gene>
    <name evidence="1" type="ORF">HNQ60_000813</name>
</gene>
<dbReference type="RefSeq" id="WP_184329730.1">
    <property type="nucleotide sequence ID" value="NZ_JACHHZ010000001.1"/>
</dbReference>
<proteinExistence type="predicted"/>
<organism evidence="1 2">
    <name type="scientific">Povalibacter uvarum</name>
    <dbReference type="NCBI Taxonomy" id="732238"/>
    <lineage>
        <taxon>Bacteria</taxon>
        <taxon>Pseudomonadati</taxon>
        <taxon>Pseudomonadota</taxon>
        <taxon>Gammaproteobacteria</taxon>
        <taxon>Steroidobacterales</taxon>
        <taxon>Steroidobacteraceae</taxon>
        <taxon>Povalibacter</taxon>
    </lineage>
</organism>
<dbReference type="PANTHER" id="PTHR36152:SF5">
    <property type="entry name" value="PROTEIN HCP1"/>
    <property type="match status" value="1"/>
</dbReference>
<dbReference type="Gene3D" id="2.30.110.20">
    <property type="entry name" value="Hcp1-like"/>
    <property type="match status" value="1"/>
</dbReference>
<dbReference type="EMBL" id="JACHHZ010000001">
    <property type="protein sequence ID" value="MBB6091967.1"/>
    <property type="molecule type" value="Genomic_DNA"/>
</dbReference>
<dbReference type="Proteomes" id="UP000588068">
    <property type="component" value="Unassembled WGS sequence"/>
</dbReference>
<dbReference type="SUPFAM" id="SSF141452">
    <property type="entry name" value="Hcp1-like"/>
    <property type="match status" value="1"/>
</dbReference>
<keyword evidence="2" id="KW-1185">Reference proteome</keyword>
<dbReference type="InterPro" id="IPR053165">
    <property type="entry name" value="HSI-I_assembly_Hcp1"/>
</dbReference>
<dbReference type="AlphaFoldDB" id="A0A841HGD9"/>
<evidence type="ECO:0000313" key="2">
    <source>
        <dbReference type="Proteomes" id="UP000588068"/>
    </source>
</evidence>
<dbReference type="InterPro" id="IPR008514">
    <property type="entry name" value="T6SS_Hcp"/>
</dbReference>
<sequence length="159" mass="16872">MAIDTFLKLGALKGESQVKGFEDQIQVLAWSWGMSQSGTTHHGTGGGAGKVNVQDLSFTHFLDASSPSLMLACCKGTHYPEATLTMRKAGGDPLPYLVIKLKDIIITSVSGGGSGGEDQQTENVTMNFAAFEVSYQPQDNKGAKKGGAIEIKYDIAKND</sequence>
<dbReference type="InterPro" id="IPR036624">
    <property type="entry name" value="Hcp1-lik_sf"/>
</dbReference>
<protein>
    <submittedName>
        <fullName evidence="1">Type VI secretion system secreted protein Hcp</fullName>
    </submittedName>
</protein>
<name>A0A841HGD9_9GAMM</name>
<reference evidence="1 2" key="1">
    <citation type="submission" date="2020-08" db="EMBL/GenBank/DDBJ databases">
        <title>Genomic Encyclopedia of Type Strains, Phase IV (KMG-IV): sequencing the most valuable type-strain genomes for metagenomic binning, comparative biology and taxonomic classification.</title>
        <authorList>
            <person name="Goeker M."/>
        </authorList>
    </citation>
    <scope>NUCLEOTIDE SEQUENCE [LARGE SCALE GENOMIC DNA]</scope>
    <source>
        <strain evidence="1 2">DSM 26723</strain>
    </source>
</reference>
<dbReference type="PANTHER" id="PTHR36152">
    <property type="entry name" value="CYTOPLASMIC PROTEIN-RELATED"/>
    <property type="match status" value="1"/>
</dbReference>
<evidence type="ECO:0000313" key="1">
    <source>
        <dbReference type="EMBL" id="MBB6091967.1"/>
    </source>
</evidence>
<dbReference type="Pfam" id="PF05638">
    <property type="entry name" value="T6SS_HCP"/>
    <property type="match status" value="1"/>
</dbReference>
<comment type="caution">
    <text evidence="1">The sequence shown here is derived from an EMBL/GenBank/DDBJ whole genome shotgun (WGS) entry which is preliminary data.</text>
</comment>